<dbReference type="InterPro" id="IPR050289">
    <property type="entry name" value="TorD/DmsD_chaperones"/>
</dbReference>
<dbReference type="Pfam" id="PF02613">
    <property type="entry name" value="Nitrate_red_del"/>
    <property type="match status" value="1"/>
</dbReference>
<keyword evidence="3" id="KW-1185">Reference proteome</keyword>
<dbReference type="PANTHER" id="PTHR34227">
    <property type="entry name" value="CHAPERONE PROTEIN YCDY"/>
    <property type="match status" value="1"/>
</dbReference>
<dbReference type="Proteomes" id="UP000318141">
    <property type="component" value="Unassembled WGS sequence"/>
</dbReference>
<organism evidence="2 3">
    <name type="scientific">Cupriavidus gilardii J11</name>
    <dbReference type="NCBI Taxonomy" id="936133"/>
    <lineage>
        <taxon>Bacteria</taxon>
        <taxon>Pseudomonadati</taxon>
        <taxon>Pseudomonadota</taxon>
        <taxon>Betaproteobacteria</taxon>
        <taxon>Burkholderiales</taxon>
        <taxon>Burkholderiaceae</taxon>
        <taxon>Cupriavidus</taxon>
    </lineage>
</organism>
<dbReference type="AlphaFoldDB" id="A0A562BMX0"/>
<proteinExistence type="predicted"/>
<sequence>MTDSQPISLTAHAAIHTDQAEDTARADLYGLLASLFYRAPDAALLHHIAANRAQGDEAKSPLGQAWNALCDAAAGTTAAEAEDEYQQLFVGVGKPDVFLYGSYYQAGFLNERPLVSLREDLARYGLERHEDVSETEDHIATLCEVMRFLIAGDDVGISNLGEQQRFFSRHLQPWVDAMCDAVLAHPGARFYAGAAQLLRAFHSVEAVAMEMN</sequence>
<reference evidence="2 3" key="1">
    <citation type="submission" date="2019-07" db="EMBL/GenBank/DDBJ databases">
        <title>Genome sequencing of lignin-degrading bacterial isolates.</title>
        <authorList>
            <person name="Gladden J."/>
        </authorList>
    </citation>
    <scope>NUCLEOTIDE SEQUENCE [LARGE SCALE GENOMIC DNA]</scope>
    <source>
        <strain evidence="2 3">J11</strain>
    </source>
</reference>
<dbReference type="EMBL" id="VLJN01000013">
    <property type="protein sequence ID" value="TWG86462.1"/>
    <property type="molecule type" value="Genomic_DNA"/>
</dbReference>
<dbReference type="InterPro" id="IPR036411">
    <property type="entry name" value="TorD-like_sf"/>
</dbReference>
<dbReference type="PANTHER" id="PTHR34227:SF1">
    <property type="entry name" value="DIMETHYL SULFOXIDE REDUCTASE CHAPERONE-RELATED"/>
    <property type="match status" value="1"/>
</dbReference>
<accession>A0A562BMX0</accession>
<dbReference type="OrthoDB" id="8526323at2"/>
<dbReference type="InterPro" id="IPR020945">
    <property type="entry name" value="DMSO/NO3_reduct_chaperone"/>
</dbReference>
<protein>
    <submittedName>
        <fullName evidence="2">TorA maturation chaperone TorD</fullName>
    </submittedName>
</protein>
<evidence type="ECO:0000256" key="1">
    <source>
        <dbReference type="ARBA" id="ARBA00023186"/>
    </source>
</evidence>
<gene>
    <name evidence="2" type="ORF">L602_002000000670</name>
</gene>
<keyword evidence="1" id="KW-0143">Chaperone</keyword>
<dbReference type="Gene3D" id="1.10.3480.10">
    <property type="entry name" value="TorD-like"/>
    <property type="match status" value="1"/>
</dbReference>
<comment type="caution">
    <text evidence="2">The sequence shown here is derived from an EMBL/GenBank/DDBJ whole genome shotgun (WGS) entry which is preliminary data.</text>
</comment>
<evidence type="ECO:0000313" key="2">
    <source>
        <dbReference type="EMBL" id="TWG86462.1"/>
    </source>
</evidence>
<evidence type="ECO:0000313" key="3">
    <source>
        <dbReference type="Proteomes" id="UP000318141"/>
    </source>
</evidence>
<name>A0A562BMX0_9BURK</name>
<dbReference type="SUPFAM" id="SSF89155">
    <property type="entry name" value="TorD-like"/>
    <property type="match status" value="1"/>
</dbReference>